<dbReference type="GO" id="GO:0004418">
    <property type="term" value="F:hydroxymethylbilane synthase activity"/>
    <property type="evidence" value="ECO:0007669"/>
    <property type="project" value="UniProtKB-EC"/>
</dbReference>
<dbReference type="PANTHER" id="PTHR11557:SF0">
    <property type="entry name" value="PORPHOBILINOGEN DEAMINASE"/>
    <property type="match status" value="1"/>
</dbReference>
<feature type="domain" description="Porphobilinogen deaminase N-terminal" evidence="8">
    <location>
        <begin position="25"/>
        <end position="227"/>
    </location>
</feature>
<accession>A0ABS4UAW8</accession>
<keyword evidence="11" id="KW-1185">Reference proteome</keyword>
<evidence type="ECO:0000256" key="3">
    <source>
        <dbReference type="ARBA" id="ARBA00022679"/>
    </source>
</evidence>
<proteinExistence type="inferred from homology"/>
<evidence type="ECO:0000256" key="5">
    <source>
        <dbReference type="ARBA" id="ARBA00048169"/>
    </source>
</evidence>
<evidence type="ECO:0000256" key="6">
    <source>
        <dbReference type="HAMAP-Rule" id="MF_00260"/>
    </source>
</evidence>
<feature type="modified residue" description="S-(dipyrrolylmethanemethyl)cysteine" evidence="6">
    <location>
        <position position="257"/>
    </location>
</feature>
<evidence type="ECO:0000256" key="7">
    <source>
        <dbReference type="SAM" id="MobiDB-lite"/>
    </source>
</evidence>
<dbReference type="Gene3D" id="3.30.160.40">
    <property type="entry name" value="Porphobilinogen deaminase, C-terminal domain"/>
    <property type="match status" value="1"/>
</dbReference>
<reference evidence="10 11" key="1">
    <citation type="submission" date="2021-03" db="EMBL/GenBank/DDBJ databases">
        <title>Sequencing the genomes of 1000 actinobacteria strains.</title>
        <authorList>
            <person name="Klenk H.-P."/>
        </authorList>
    </citation>
    <scope>NUCLEOTIDE SEQUENCE [LARGE SCALE GENOMIC DNA]</scope>
    <source>
        <strain evidence="10 11">DSM 44506</strain>
    </source>
</reference>
<keyword evidence="3 6" id="KW-0808">Transferase</keyword>
<evidence type="ECO:0000259" key="9">
    <source>
        <dbReference type="Pfam" id="PF03900"/>
    </source>
</evidence>
<dbReference type="PRINTS" id="PR00151">
    <property type="entry name" value="PORPHBDMNASE"/>
</dbReference>
<organism evidence="10 11">
    <name type="scientific">Corynebacterium freneyi</name>
    <dbReference type="NCBI Taxonomy" id="134034"/>
    <lineage>
        <taxon>Bacteria</taxon>
        <taxon>Bacillati</taxon>
        <taxon>Actinomycetota</taxon>
        <taxon>Actinomycetes</taxon>
        <taxon>Mycobacteriales</taxon>
        <taxon>Corynebacteriaceae</taxon>
        <taxon>Corynebacterium</taxon>
    </lineage>
</organism>
<dbReference type="PROSITE" id="PS00533">
    <property type="entry name" value="PORPHOBILINOGEN_DEAM"/>
    <property type="match status" value="1"/>
</dbReference>
<dbReference type="EC" id="2.5.1.61" evidence="6"/>
<comment type="caution">
    <text evidence="10">The sequence shown here is derived from an EMBL/GenBank/DDBJ whole genome shotgun (WGS) entry which is preliminary data.</text>
</comment>
<evidence type="ECO:0000256" key="1">
    <source>
        <dbReference type="ARBA" id="ARBA00002869"/>
    </source>
</evidence>
<dbReference type="PIRSF" id="PIRSF001438">
    <property type="entry name" value="4pyrrol_synth_OHMeBilane_synth"/>
    <property type="match status" value="1"/>
</dbReference>
<dbReference type="Proteomes" id="UP001519305">
    <property type="component" value="Unassembled WGS sequence"/>
</dbReference>
<dbReference type="InterPro" id="IPR022419">
    <property type="entry name" value="Porphobilin_deaminase_cofac_BS"/>
</dbReference>
<dbReference type="InterPro" id="IPR022418">
    <property type="entry name" value="Porphobilinogen_deaminase_C"/>
</dbReference>
<comment type="cofactor">
    <cofactor evidence="6">
        <name>dipyrromethane</name>
        <dbReference type="ChEBI" id="CHEBI:60342"/>
    </cofactor>
    <text evidence="6">Binds 1 dipyrromethane group covalently.</text>
</comment>
<evidence type="ECO:0000313" key="11">
    <source>
        <dbReference type="Proteomes" id="UP001519305"/>
    </source>
</evidence>
<dbReference type="Pfam" id="PF01379">
    <property type="entry name" value="Porphobil_deam"/>
    <property type="match status" value="1"/>
</dbReference>
<feature type="region of interest" description="Disordered" evidence="7">
    <location>
        <begin position="1"/>
        <end position="22"/>
    </location>
</feature>
<dbReference type="InterPro" id="IPR036803">
    <property type="entry name" value="Porphobilinogen_deaminase_C_sf"/>
</dbReference>
<evidence type="ECO:0000256" key="2">
    <source>
        <dbReference type="ARBA" id="ARBA00005638"/>
    </source>
</evidence>
<comment type="subunit">
    <text evidence="6">Monomer.</text>
</comment>
<comment type="miscellaneous">
    <text evidence="6">The porphobilinogen subunits are added to the dipyrromethane group.</text>
</comment>
<protein>
    <recommendedName>
        <fullName evidence="6">Porphobilinogen deaminase</fullName>
        <shortName evidence="6">PBG</shortName>
        <ecNumber evidence="6">2.5.1.61</ecNumber>
    </recommendedName>
    <alternativeName>
        <fullName evidence="6">Hydroxymethylbilane synthase</fullName>
        <shortName evidence="6">HMBS</shortName>
    </alternativeName>
    <alternativeName>
        <fullName evidence="6">Pre-uroporphyrinogen synthase</fullName>
    </alternativeName>
</protein>
<dbReference type="EMBL" id="JAGINY010000001">
    <property type="protein sequence ID" value="MBP2333648.1"/>
    <property type="molecule type" value="Genomic_DNA"/>
</dbReference>
<dbReference type="SUPFAM" id="SSF54782">
    <property type="entry name" value="Porphobilinogen deaminase (hydroxymethylbilane synthase), C-terminal domain"/>
    <property type="match status" value="1"/>
</dbReference>
<keyword evidence="4 6" id="KW-0627">Porphyrin biosynthesis</keyword>
<comment type="function">
    <text evidence="1 6">Tetrapolymerization of the monopyrrole PBG into the hydroxymethylbilane pre-uroporphyrinogen in several discrete steps.</text>
</comment>
<dbReference type="InterPro" id="IPR022417">
    <property type="entry name" value="Porphobilin_deaminase_N"/>
</dbReference>
<evidence type="ECO:0000313" key="10">
    <source>
        <dbReference type="EMBL" id="MBP2333648.1"/>
    </source>
</evidence>
<comment type="similarity">
    <text evidence="2 6">Belongs to the HMBS family.</text>
</comment>
<dbReference type="NCBIfam" id="TIGR00212">
    <property type="entry name" value="hemC"/>
    <property type="match status" value="1"/>
</dbReference>
<evidence type="ECO:0000256" key="4">
    <source>
        <dbReference type="ARBA" id="ARBA00023244"/>
    </source>
</evidence>
<sequence length="324" mass="34498">MADTNTDTQRTDANAGVAGDDRPVIRIGTRGSELATTQAGHVRDALIRMGHEAELVIVKTAGDANRHDPVEKIGIGVFTQALRHALREDVCDVAVHSFKDLPTAPEDDLIIAAVPQRVDPREVLISRGNLPLAELPQGAKVGTSAPRRVSQLRSVRPDLDIRPLRGNIETRMGRVDDDLDAVVLARAGLDRTGRLDRAAESLAVDVLMPAPAQGALAVECRAADKRLALILGRLDDAESHARARAERTILSELQAGCTAPVAAHSEITDDGRLELTAGVFALDGSRRLVESGVGAPEDAEEIGRAVAARLLEQGAHDVMGDTLR</sequence>
<evidence type="ECO:0000259" key="8">
    <source>
        <dbReference type="Pfam" id="PF01379"/>
    </source>
</evidence>
<feature type="compositionally biased region" description="Polar residues" evidence="7">
    <location>
        <begin position="1"/>
        <end position="12"/>
    </location>
</feature>
<dbReference type="HAMAP" id="MF_00260">
    <property type="entry name" value="Porphobil_deam"/>
    <property type="match status" value="1"/>
</dbReference>
<name>A0ABS4UAW8_9CORY</name>
<dbReference type="SUPFAM" id="SSF53850">
    <property type="entry name" value="Periplasmic binding protein-like II"/>
    <property type="match status" value="1"/>
</dbReference>
<dbReference type="Pfam" id="PF03900">
    <property type="entry name" value="Porphobil_deamC"/>
    <property type="match status" value="1"/>
</dbReference>
<gene>
    <name evidence="6" type="primary">hemC</name>
    <name evidence="10" type="ORF">JOF33_002347</name>
</gene>
<comment type="catalytic activity">
    <reaction evidence="5 6">
        <text>4 porphobilinogen + H2O = hydroxymethylbilane + 4 NH4(+)</text>
        <dbReference type="Rhea" id="RHEA:13185"/>
        <dbReference type="ChEBI" id="CHEBI:15377"/>
        <dbReference type="ChEBI" id="CHEBI:28938"/>
        <dbReference type="ChEBI" id="CHEBI:57845"/>
        <dbReference type="ChEBI" id="CHEBI:58126"/>
        <dbReference type="EC" id="2.5.1.61"/>
    </reaction>
</comment>
<dbReference type="Gene3D" id="3.40.190.10">
    <property type="entry name" value="Periplasmic binding protein-like II"/>
    <property type="match status" value="2"/>
</dbReference>
<dbReference type="PANTHER" id="PTHR11557">
    <property type="entry name" value="PORPHOBILINOGEN DEAMINASE"/>
    <property type="match status" value="1"/>
</dbReference>
<feature type="domain" description="Porphobilinogen deaminase C-terminal" evidence="9">
    <location>
        <begin position="242"/>
        <end position="311"/>
    </location>
</feature>
<dbReference type="InterPro" id="IPR000860">
    <property type="entry name" value="HemC"/>
</dbReference>